<sequence length="202" mass="22688">MQTVEELEKLVGTPSKLASNKVIDFIDENCKEFIALSPFLTLATSAGNGTCDVSPRGDQPGFVYIHDQKHLVIPERPGNKRVDSMRNILENPHIGIIFMIPGTRETLRINGTARLIQDEDILKKMKAKGHTPSLGIAVEVEECFIHCAKAFIRSELWNPNSWLKEDERPKPAKMMAAHAKGLNMDEQKVQSSLDNSYSNRLY</sequence>
<feature type="domain" description="Pyridoxamine 5'-phosphate oxidase N-terminal" evidence="1">
    <location>
        <begin position="26"/>
        <end position="145"/>
    </location>
</feature>
<dbReference type="InterPro" id="IPR011576">
    <property type="entry name" value="Pyridox_Oxase_N"/>
</dbReference>
<dbReference type="SUPFAM" id="SSF50475">
    <property type="entry name" value="FMN-binding split barrel"/>
    <property type="match status" value="1"/>
</dbReference>
<evidence type="ECO:0000259" key="1">
    <source>
        <dbReference type="Pfam" id="PF01243"/>
    </source>
</evidence>
<gene>
    <name evidence="2" type="ORF">N783_03135</name>
</gene>
<keyword evidence="3" id="KW-1185">Reference proteome</keyword>
<dbReference type="AlphaFoldDB" id="A0A0A5GFG7"/>
<dbReference type="PANTHER" id="PTHR42815">
    <property type="entry name" value="FAD-BINDING, PUTATIVE (AFU_ORTHOLOGUE AFUA_6G07600)-RELATED"/>
    <property type="match status" value="1"/>
</dbReference>
<comment type="caution">
    <text evidence="2">The sequence shown here is derived from an EMBL/GenBank/DDBJ whole genome shotgun (WGS) entry which is preliminary data.</text>
</comment>
<dbReference type="GO" id="GO:0016787">
    <property type="term" value="F:hydrolase activity"/>
    <property type="evidence" value="ECO:0007669"/>
    <property type="project" value="UniProtKB-KW"/>
</dbReference>
<organism evidence="2 3">
    <name type="scientific">Pontibacillus marinus BH030004 = DSM 16465</name>
    <dbReference type="NCBI Taxonomy" id="1385511"/>
    <lineage>
        <taxon>Bacteria</taxon>
        <taxon>Bacillati</taxon>
        <taxon>Bacillota</taxon>
        <taxon>Bacilli</taxon>
        <taxon>Bacillales</taxon>
        <taxon>Bacillaceae</taxon>
        <taxon>Pontibacillus</taxon>
    </lineage>
</organism>
<reference evidence="2 3" key="1">
    <citation type="submission" date="2013-08" db="EMBL/GenBank/DDBJ databases">
        <authorList>
            <person name="Huang J."/>
            <person name="Wang G."/>
        </authorList>
    </citation>
    <scope>NUCLEOTIDE SEQUENCE [LARGE SCALE GENOMIC DNA]</scope>
    <source>
        <strain evidence="2 3">BH030004</strain>
    </source>
</reference>
<protein>
    <submittedName>
        <fullName evidence="2">Phosphohydrolase</fullName>
    </submittedName>
</protein>
<keyword evidence="2" id="KW-0378">Hydrolase</keyword>
<dbReference type="InterPro" id="IPR012349">
    <property type="entry name" value="Split_barrel_FMN-bd"/>
</dbReference>
<dbReference type="Gene3D" id="2.30.110.10">
    <property type="entry name" value="Electron Transport, Fmn-binding Protein, Chain A"/>
    <property type="match status" value="1"/>
</dbReference>
<dbReference type="Proteomes" id="UP000030403">
    <property type="component" value="Unassembled WGS sequence"/>
</dbReference>
<evidence type="ECO:0000313" key="3">
    <source>
        <dbReference type="Proteomes" id="UP000030403"/>
    </source>
</evidence>
<dbReference type="Pfam" id="PF01243">
    <property type="entry name" value="PNPOx_N"/>
    <property type="match status" value="1"/>
</dbReference>
<accession>A0A0A5GFG7</accession>
<dbReference type="PANTHER" id="PTHR42815:SF2">
    <property type="entry name" value="FAD-BINDING, PUTATIVE (AFU_ORTHOLOGUE AFUA_6G07600)-RELATED"/>
    <property type="match status" value="1"/>
</dbReference>
<dbReference type="STRING" id="1385511.GCA_000425225_02769"/>
<dbReference type="InterPro" id="IPR024029">
    <property type="entry name" value="Pyridox_Oxase_FMN-dep"/>
</dbReference>
<dbReference type="EMBL" id="AVPF01000011">
    <property type="protein sequence ID" value="KGX89865.1"/>
    <property type="molecule type" value="Genomic_DNA"/>
</dbReference>
<proteinExistence type="predicted"/>
<evidence type="ECO:0000313" key="2">
    <source>
        <dbReference type="EMBL" id="KGX89865.1"/>
    </source>
</evidence>
<dbReference type="NCBIfam" id="TIGR04025">
    <property type="entry name" value="PPOX_FMN_DR2398"/>
    <property type="match status" value="1"/>
</dbReference>
<dbReference type="eggNOG" id="COG3576">
    <property type="taxonomic scope" value="Bacteria"/>
</dbReference>
<name>A0A0A5GFG7_9BACI</name>